<comment type="caution">
    <text evidence="3">The sequence shown here is derived from an EMBL/GenBank/DDBJ whole genome shotgun (WGS) entry which is preliminary data.</text>
</comment>
<accession>A0A2T6BBP4</accession>
<dbReference type="OrthoDB" id="5145315at2"/>
<keyword evidence="4" id="KW-1185">Reference proteome</keyword>
<evidence type="ECO:0000259" key="2">
    <source>
        <dbReference type="Pfam" id="PF04073"/>
    </source>
</evidence>
<dbReference type="CDD" id="cd04335">
    <property type="entry name" value="PrdX_deacylase"/>
    <property type="match status" value="1"/>
</dbReference>
<evidence type="ECO:0000256" key="1">
    <source>
        <dbReference type="ARBA" id="ARBA00010201"/>
    </source>
</evidence>
<reference evidence="3 4" key="1">
    <citation type="submission" date="2018-04" db="EMBL/GenBank/DDBJ databases">
        <title>Genomic Encyclopedia of Archaeal and Bacterial Type Strains, Phase II (KMG-II): from individual species to whole genera.</title>
        <authorList>
            <person name="Goeker M."/>
        </authorList>
    </citation>
    <scope>NUCLEOTIDE SEQUENCE [LARGE SCALE GENOMIC DNA]</scope>
    <source>
        <strain evidence="3 4">DSM 21823</strain>
    </source>
</reference>
<dbReference type="InterPro" id="IPR007214">
    <property type="entry name" value="YbaK/aa-tRNA-synth-assoc-dom"/>
</dbReference>
<dbReference type="AlphaFoldDB" id="A0A2T6BBP4"/>
<dbReference type="Pfam" id="PF04073">
    <property type="entry name" value="tRNA_edit"/>
    <property type="match status" value="1"/>
</dbReference>
<dbReference type="RefSeq" id="WP_108127136.1">
    <property type="nucleotide sequence ID" value="NZ_QBKP01000001.1"/>
</dbReference>
<evidence type="ECO:0000313" key="3">
    <source>
        <dbReference type="EMBL" id="PTX53452.1"/>
    </source>
</evidence>
<dbReference type="InterPro" id="IPR040285">
    <property type="entry name" value="ProX/PRXD1"/>
</dbReference>
<proteinExistence type="inferred from homology"/>
<dbReference type="PANTHER" id="PTHR31423">
    <property type="entry name" value="YBAK DOMAIN-CONTAINING PROTEIN"/>
    <property type="match status" value="1"/>
</dbReference>
<dbReference type="SUPFAM" id="SSF55826">
    <property type="entry name" value="YbaK/ProRS associated domain"/>
    <property type="match status" value="1"/>
</dbReference>
<dbReference type="EMBL" id="QBKP01000001">
    <property type="protein sequence ID" value="PTX53452.1"/>
    <property type="molecule type" value="Genomic_DNA"/>
</dbReference>
<dbReference type="PANTHER" id="PTHR31423:SF3">
    <property type="entry name" value="PROLYL-TRNA SYNTHETASE ASSOCIATED DOMAIN-CONTAINING PROTEIN 1-RELATED"/>
    <property type="match status" value="1"/>
</dbReference>
<dbReference type="InterPro" id="IPR036754">
    <property type="entry name" value="YbaK/aa-tRNA-synt-asso_dom_sf"/>
</dbReference>
<organism evidence="3 4">
    <name type="scientific">Gemmobacter caeni</name>
    <dbReference type="NCBI Taxonomy" id="589035"/>
    <lineage>
        <taxon>Bacteria</taxon>
        <taxon>Pseudomonadati</taxon>
        <taxon>Pseudomonadota</taxon>
        <taxon>Alphaproteobacteria</taxon>
        <taxon>Rhodobacterales</taxon>
        <taxon>Paracoccaceae</taxon>
        <taxon>Gemmobacter</taxon>
    </lineage>
</organism>
<feature type="domain" description="YbaK/aminoacyl-tRNA synthetase-associated" evidence="2">
    <location>
        <begin position="40"/>
        <end position="169"/>
    </location>
</feature>
<dbReference type="Gene3D" id="3.90.960.10">
    <property type="entry name" value="YbaK/aminoacyl-tRNA synthetase-associated domain"/>
    <property type="match status" value="1"/>
</dbReference>
<dbReference type="Proteomes" id="UP000244224">
    <property type="component" value="Unassembled WGS sequence"/>
</dbReference>
<evidence type="ECO:0000313" key="4">
    <source>
        <dbReference type="Proteomes" id="UP000244224"/>
    </source>
</evidence>
<name>A0A2T6BBP4_9RHOB</name>
<dbReference type="GO" id="GO:0002161">
    <property type="term" value="F:aminoacyl-tRNA deacylase activity"/>
    <property type="evidence" value="ECO:0007669"/>
    <property type="project" value="InterPro"/>
</dbReference>
<sequence length="182" mass="19639">MDQTLAPDASSAAQHELPVSSDALMAALRAAGIAFESYDHAPLRTVEDAKQVQHAMLGSEAGGYHIKNLYLRDRKKRNYLVTVEQDRAVDLKALGAAIGAQNPSFGSADRLMEHLGIRPGAVSPLAMVTGAETGVVLVLERALKEARLVHMHPLVNDRTVAMAPADLLRWLESLGVTPVWID</sequence>
<comment type="similarity">
    <text evidence="1">Belongs to the PRORSD1 family.</text>
</comment>
<protein>
    <submittedName>
        <fullName evidence="3">Ala-tRNA(Pro) deacylase</fullName>
    </submittedName>
</protein>
<gene>
    <name evidence="3" type="ORF">C8N34_101368</name>
</gene>